<keyword evidence="8" id="KW-0378">Hydrolase</keyword>
<dbReference type="PANTHER" id="PTHR11081:SF65">
    <property type="entry name" value="DNA DAMAGE-INDUCIBLE PROTEIN DIN7-RELATED"/>
    <property type="match status" value="1"/>
</dbReference>
<comment type="function">
    <text evidence="17">5'-&gt;3' double-stranded DNA exonuclease which may also possess a cryptic 3'-&gt;5' double-stranded DNA exonuclease activity. Functions in DNA mismatch repair (MMR) to excise mismatch-containing DNA tracts directed by strand breaks located either 5' or 3' to the mismatch. Also exhibits endonuclease activity against 5'-overhanging flap structures similar to those generated by displacement synthesis when DNA polymerase encounters the 5'-end of a downstream Okazaki fragment. Required for somatic hypermutation (SHM) and class switch recombination (CSR) of immunoglobulin genes. Essential for male and female meiosis.</text>
</comment>
<dbReference type="SMART" id="SM00484">
    <property type="entry name" value="XPGI"/>
    <property type="match status" value="1"/>
</dbReference>
<keyword evidence="4" id="KW-0540">Nuclease</keyword>
<evidence type="ECO:0000256" key="11">
    <source>
        <dbReference type="ARBA" id="ARBA00022859"/>
    </source>
</evidence>
<evidence type="ECO:0000256" key="5">
    <source>
        <dbReference type="ARBA" id="ARBA00022723"/>
    </source>
</evidence>
<evidence type="ECO:0000259" key="20">
    <source>
        <dbReference type="SMART" id="SM00484"/>
    </source>
</evidence>
<dbReference type="CDD" id="cd09857">
    <property type="entry name" value="PIN_EXO1"/>
    <property type="match status" value="1"/>
</dbReference>
<evidence type="ECO:0000256" key="16">
    <source>
        <dbReference type="ARBA" id="ARBA00023254"/>
    </source>
</evidence>
<dbReference type="InterPro" id="IPR029060">
    <property type="entry name" value="PIN-like_dom_sf"/>
</dbReference>
<dbReference type="GO" id="GO:0051321">
    <property type="term" value="P:meiotic cell cycle"/>
    <property type="evidence" value="ECO:0007669"/>
    <property type="project" value="UniProtKB-KW"/>
</dbReference>
<dbReference type="Pfam" id="PF00867">
    <property type="entry name" value="XPG_I"/>
    <property type="match status" value="1"/>
</dbReference>
<keyword evidence="15" id="KW-0539">Nucleus</keyword>
<dbReference type="SUPFAM" id="SSF88723">
    <property type="entry name" value="PIN domain-like"/>
    <property type="match status" value="1"/>
</dbReference>
<dbReference type="Pfam" id="PF00752">
    <property type="entry name" value="XPG_N"/>
    <property type="match status" value="1"/>
</dbReference>
<evidence type="ECO:0000256" key="1">
    <source>
        <dbReference type="ARBA" id="ARBA00001946"/>
    </source>
</evidence>
<evidence type="ECO:0000256" key="13">
    <source>
        <dbReference type="ARBA" id="ARBA00023125"/>
    </source>
</evidence>
<evidence type="ECO:0000256" key="4">
    <source>
        <dbReference type="ARBA" id="ARBA00022722"/>
    </source>
</evidence>
<dbReference type="AlphaFoldDB" id="A0A1J4KSA7"/>
<dbReference type="InterPro" id="IPR036279">
    <property type="entry name" value="5-3_exonuclease_C_sf"/>
</dbReference>
<evidence type="ECO:0000256" key="6">
    <source>
        <dbReference type="ARBA" id="ARBA00022759"/>
    </source>
</evidence>
<dbReference type="FunFam" id="3.40.50.1010:FF:000111">
    <property type="entry name" value="Exonuclease 1"/>
    <property type="match status" value="1"/>
</dbReference>
<dbReference type="GeneID" id="94826069"/>
<keyword evidence="23" id="KW-1185">Reference proteome</keyword>
<evidence type="ECO:0000256" key="12">
    <source>
        <dbReference type="ARBA" id="ARBA00022990"/>
    </source>
</evidence>
<keyword evidence="12" id="KW-0007">Acetylation</keyword>
<feature type="region of interest" description="Disordered" evidence="19">
    <location>
        <begin position="410"/>
        <end position="460"/>
    </location>
</feature>
<dbReference type="Gene3D" id="3.40.50.1010">
    <property type="entry name" value="5'-nuclease"/>
    <property type="match status" value="1"/>
</dbReference>
<dbReference type="GO" id="GO:0002376">
    <property type="term" value="P:immune system process"/>
    <property type="evidence" value="ECO:0007669"/>
    <property type="project" value="UniProtKB-KW"/>
</dbReference>
<dbReference type="GO" id="GO:0005634">
    <property type="term" value="C:nucleus"/>
    <property type="evidence" value="ECO:0007669"/>
    <property type="project" value="UniProtKB-SubCell"/>
</dbReference>
<feature type="region of interest" description="Disordered" evidence="19">
    <location>
        <begin position="481"/>
        <end position="502"/>
    </location>
</feature>
<dbReference type="GO" id="GO:0046872">
    <property type="term" value="F:metal ion binding"/>
    <property type="evidence" value="ECO:0007669"/>
    <property type="project" value="UniProtKB-KW"/>
</dbReference>
<evidence type="ECO:0000256" key="17">
    <source>
        <dbReference type="ARBA" id="ARBA00057694"/>
    </source>
</evidence>
<dbReference type="InterPro" id="IPR006086">
    <property type="entry name" value="XPG-I_dom"/>
</dbReference>
<feature type="compositionally biased region" description="Acidic residues" evidence="19">
    <location>
        <begin position="323"/>
        <end position="355"/>
    </location>
</feature>
<feature type="compositionally biased region" description="Polar residues" evidence="19">
    <location>
        <begin position="410"/>
        <end position="434"/>
    </location>
</feature>
<keyword evidence="14" id="KW-0234">DNA repair</keyword>
<evidence type="ECO:0000256" key="15">
    <source>
        <dbReference type="ARBA" id="ARBA00023242"/>
    </source>
</evidence>
<dbReference type="SUPFAM" id="SSF47807">
    <property type="entry name" value="5' to 3' exonuclease, C-terminal subdomain"/>
    <property type="match status" value="1"/>
</dbReference>
<feature type="region of interest" description="Disordered" evidence="19">
    <location>
        <begin position="318"/>
        <end position="376"/>
    </location>
</feature>
<keyword evidence="3" id="KW-0597">Phosphoprotein</keyword>
<evidence type="ECO:0000313" key="22">
    <source>
        <dbReference type="EMBL" id="OHT12550.1"/>
    </source>
</evidence>
<evidence type="ECO:0000256" key="19">
    <source>
        <dbReference type="SAM" id="MobiDB-lite"/>
    </source>
</evidence>
<feature type="domain" description="XPG-I" evidence="20">
    <location>
        <begin position="135"/>
        <end position="203"/>
    </location>
</feature>
<dbReference type="GO" id="GO:0006281">
    <property type="term" value="P:DNA repair"/>
    <property type="evidence" value="ECO:0007669"/>
    <property type="project" value="UniProtKB-KW"/>
</dbReference>
<dbReference type="SMART" id="SM00485">
    <property type="entry name" value="XPGN"/>
    <property type="match status" value="1"/>
</dbReference>
<comment type="caution">
    <text evidence="22">The sequence shown here is derived from an EMBL/GenBank/DDBJ whole genome shotgun (WGS) entry which is preliminary data.</text>
</comment>
<organism evidence="22 23">
    <name type="scientific">Tritrichomonas foetus</name>
    <dbReference type="NCBI Taxonomy" id="1144522"/>
    <lineage>
        <taxon>Eukaryota</taxon>
        <taxon>Metamonada</taxon>
        <taxon>Parabasalia</taxon>
        <taxon>Tritrichomonadida</taxon>
        <taxon>Tritrichomonadidae</taxon>
        <taxon>Tritrichomonas</taxon>
    </lineage>
</organism>
<evidence type="ECO:0000256" key="2">
    <source>
        <dbReference type="ARBA" id="ARBA00004123"/>
    </source>
</evidence>
<keyword evidence="6" id="KW-0255">Endonuclease</keyword>
<keyword evidence="9" id="KW-0269">Exonuclease</keyword>
<dbReference type="InterPro" id="IPR006084">
    <property type="entry name" value="XPG/Rad2"/>
</dbReference>
<comment type="subunit">
    <text evidence="18">Interacts with the MLH1-PMS2 heterodimer via MLH1. Interacts with MSH3. Interacts with the MSH2-MSH6 heterodimer via MSH2, and this interaction may increase the processivity of the 5'-&gt;3' exonuclease activity. Interacts with PCNA, and this interaction may both stimulate the cryptic 3'-&gt;5' exonuclease activity and suppress the 5'-&gt;3' exonuclease activity. Interacts with WRN, and this interaction stimulates both the 5'-&gt;3' exonuclease activity and cleavage of 5'-overhanging flap structures. Interacts with RECQL/RECQ1, and this interaction stimulates cleavage of 5'-overhanging flap structures. Interacts with DNA helicase ZGRF1; the interaction is increased following DNA damage induction.</text>
</comment>
<accession>A0A1J4KSA7</accession>
<gene>
    <name evidence="22" type="ORF">TRFO_03544</name>
</gene>
<keyword evidence="16" id="KW-0469">Meiosis</keyword>
<proteinExistence type="predicted"/>
<evidence type="ECO:0000259" key="21">
    <source>
        <dbReference type="SMART" id="SM00485"/>
    </source>
</evidence>
<dbReference type="VEuPathDB" id="TrichDB:TRFO_03544"/>
<dbReference type="OrthoDB" id="26491at2759"/>
<protein>
    <submittedName>
        <fullName evidence="22">XPG I-region family protein</fullName>
    </submittedName>
</protein>
<evidence type="ECO:0000256" key="14">
    <source>
        <dbReference type="ARBA" id="ARBA00023204"/>
    </source>
</evidence>
<dbReference type="PANTHER" id="PTHR11081">
    <property type="entry name" value="FLAP ENDONUCLEASE FAMILY MEMBER"/>
    <property type="match status" value="1"/>
</dbReference>
<name>A0A1J4KSA7_9EUKA</name>
<evidence type="ECO:0000256" key="10">
    <source>
        <dbReference type="ARBA" id="ARBA00022842"/>
    </source>
</evidence>
<dbReference type="InterPro" id="IPR006085">
    <property type="entry name" value="XPG_DNA_repair_N"/>
</dbReference>
<dbReference type="FunFam" id="1.10.150.20:FF:000011">
    <property type="entry name" value="exonuclease 1"/>
    <property type="match status" value="1"/>
</dbReference>
<dbReference type="GO" id="GO:0003677">
    <property type="term" value="F:DNA binding"/>
    <property type="evidence" value="ECO:0007669"/>
    <property type="project" value="UniProtKB-KW"/>
</dbReference>
<dbReference type="RefSeq" id="XP_068365686.1">
    <property type="nucleotide sequence ID" value="XM_068491365.1"/>
</dbReference>
<keyword evidence="10" id="KW-0460">Magnesium</keyword>
<dbReference type="PRINTS" id="PR00853">
    <property type="entry name" value="XPGRADSUPER"/>
</dbReference>
<sequence>MGIKNLLPELRGCTDHVHISQFRGKKVAVDGFTWLHRSVFACSKELFHNPATERILPFLVKRLNILLNNGLQPIFVFDGRPLPIKSATDLARRQIRENARQRILKAEREGRPIDCYNEAISIKFETVTTFINYLKTKRIPFIVAPYEADAQLAYLARTKQVDLVLTEDSDLIAYGTPQVLFKMNDEGYVDSIKYADALRTLNYNSHDEFLTFCILSGCDYAPAIRMMGVKTANDYVHRLKNINVIMNTIKTIPKFGIPPDYHRAFEKAFITFRHQKVYDLRTKSIVPLNPTNREFDFAGETFYGEELEKHVNGLIDSRHTAPEEENQEDYDDQQSYFEEEENENEYYDDNDDFEENYSHSNYHNNEDNSGENNYPSVYSSINRISYQKQRYIQSQNQFANSLYNHNSQVIPQNAPNLRRPQNIQTRSSSTNYNEEINHSNIRRNQRIPQQLNTNIPPSRRPRRVIDEIDDADELIRPNPQIQHQRRENGERTAPTMMSNVFF</sequence>
<feature type="domain" description="XPG N-terminal" evidence="21">
    <location>
        <begin position="1"/>
        <end position="99"/>
    </location>
</feature>
<keyword evidence="7" id="KW-0227">DNA damage</keyword>
<comment type="subcellular location">
    <subcellularLocation>
        <location evidence="2">Nucleus</location>
    </subcellularLocation>
</comment>
<keyword evidence="11" id="KW-0391">Immunity</keyword>
<evidence type="ECO:0000256" key="9">
    <source>
        <dbReference type="ARBA" id="ARBA00022839"/>
    </source>
</evidence>
<feature type="compositionally biased region" description="Polar residues" evidence="19">
    <location>
        <begin position="446"/>
        <end position="456"/>
    </location>
</feature>
<evidence type="ECO:0000256" key="3">
    <source>
        <dbReference type="ARBA" id="ARBA00022553"/>
    </source>
</evidence>
<dbReference type="InterPro" id="IPR044752">
    <property type="entry name" value="PIN-like_EXO1"/>
</dbReference>
<dbReference type="EMBL" id="MLAK01000560">
    <property type="protein sequence ID" value="OHT12550.1"/>
    <property type="molecule type" value="Genomic_DNA"/>
</dbReference>
<dbReference type="Gene3D" id="1.10.150.20">
    <property type="entry name" value="5' to 3' exonuclease, C-terminal subdomain"/>
    <property type="match status" value="1"/>
</dbReference>
<dbReference type="GO" id="GO:0004527">
    <property type="term" value="F:exonuclease activity"/>
    <property type="evidence" value="ECO:0007669"/>
    <property type="project" value="UniProtKB-KW"/>
</dbReference>
<evidence type="ECO:0000256" key="8">
    <source>
        <dbReference type="ARBA" id="ARBA00022801"/>
    </source>
</evidence>
<dbReference type="GO" id="GO:0017108">
    <property type="term" value="F:5'-flap endonuclease activity"/>
    <property type="evidence" value="ECO:0007669"/>
    <property type="project" value="TreeGrafter"/>
</dbReference>
<reference evidence="22" key="1">
    <citation type="submission" date="2016-10" db="EMBL/GenBank/DDBJ databases">
        <authorList>
            <person name="Benchimol M."/>
            <person name="Almeida L.G."/>
            <person name="Vasconcelos A.T."/>
            <person name="Perreira-Neves A."/>
            <person name="Rosa I.A."/>
            <person name="Tasca T."/>
            <person name="Bogo M.R."/>
            <person name="de Souza W."/>
        </authorList>
    </citation>
    <scope>NUCLEOTIDE SEQUENCE [LARGE SCALE GENOMIC DNA]</scope>
    <source>
        <strain evidence="22">K</strain>
    </source>
</reference>
<keyword evidence="13" id="KW-0238">DNA-binding</keyword>
<evidence type="ECO:0000256" key="7">
    <source>
        <dbReference type="ARBA" id="ARBA00022763"/>
    </source>
</evidence>
<dbReference type="Proteomes" id="UP000179807">
    <property type="component" value="Unassembled WGS sequence"/>
</dbReference>
<evidence type="ECO:0000313" key="23">
    <source>
        <dbReference type="Proteomes" id="UP000179807"/>
    </source>
</evidence>
<comment type="cofactor">
    <cofactor evidence="1">
        <name>Mg(2+)</name>
        <dbReference type="ChEBI" id="CHEBI:18420"/>
    </cofactor>
</comment>
<keyword evidence="5" id="KW-0479">Metal-binding</keyword>
<evidence type="ECO:0000256" key="18">
    <source>
        <dbReference type="ARBA" id="ARBA00064664"/>
    </source>
</evidence>